<dbReference type="PANTHER" id="PTHR46113:SF1">
    <property type="entry name" value="PEPTIDASE M17 LEUCYL AMINOPEPTIDASE N-TERMINAL DOMAIN-CONTAINING PROTEIN"/>
    <property type="match status" value="1"/>
</dbReference>
<evidence type="ECO:0000256" key="1">
    <source>
        <dbReference type="SAM" id="Coils"/>
    </source>
</evidence>
<proteinExistence type="predicted"/>
<sequence>MDYLSRIVSDPIENFSGRKLPSLVEVMSVFLYQKKVLKFQHKHSINLTITKVQEKWSEAGIPTCGEQFARKKLSNLLDEVKKIQRNYKRKNSVAQKKKESNFSQKLKNLFDIAKLNVNKYIDEEKKLFLAGQRSKNRFGFIDNNTLTEQEDQNQDIMVVDSADADEPTVDMMLVTQKSAVLLSGLSATTSSQTSNVVSDFENELSQQCQPNKIDVMTPELCAALDRAKVTNRNATFVLAATFKSVGIDLSTLNLSYGTIYRARIKHRSNIAQDLKKEFRSDDRYVVHWDGKILPDIADSQSVDRLAILLSVSGVDQLLGVPKADSGTAYQQALAVITTLNQWNIAPYVKAMCFDTAAVNTGIYKGTCVQIEKALERKLVWLPCRHHVLEIVLRGVFEVYWTTTSGPNVPIFLRFKKKWDDIDQTKYKSGIEDETVASALNEDKMKIINFINDCLQMSQPRDDYRELLVLSFIFLGSCPTDTYTFKRPGAMHHARWMSKAIYSLKMFIFRDQFHLSPREIKSLRQVCIFVILFYIEAWYTATSAILAPYKDLELMKNLIQNKKIDSVVSQEACRKMKEHLWYLNDELATISLFDDNVPIYIKKKMLYAINTREGSTLMEQRYHVEDVNLKSLLDNDLSDFVSKNSLELFKKFDLPSDFIEKDISTWPNDNSYKICLKFFKTLKVTNDVAERGVALIEEYNRCLTKDEEQLQYLLQVVRGHRRFPNCYKKSLQS</sequence>
<dbReference type="PANTHER" id="PTHR46113">
    <property type="entry name" value="SNAC DOMAIN-CONTAINING PROTEIN"/>
    <property type="match status" value="1"/>
</dbReference>
<evidence type="ECO:0008006" key="3">
    <source>
        <dbReference type="Google" id="ProtNLM"/>
    </source>
</evidence>
<name>B7S8N5_9HYME</name>
<gene>
    <name evidence="2" type="ORF">GFP_L5_0080</name>
</gene>
<protein>
    <recommendedName>
        <fullName evidence="3">DUF659 domain-containing protein</fullName>
    </recommendedName>
</protein>
<dbReference type="AlphaFoldDB" id="B7S8N5"/>
<organism evidence="2">
    <name type="scientific">Glyptapanteles flavicoxis</name>
    <dbReference type="NCBI Taxonomy" id="463051"/>
    <lineage>
        <taxon>Eukaryota</taxon>
        <taxon>Metazoa</taxon>
        <taxon>Ecdysozoa</taxon>
        <taxon>Arthropoda</taxon>
        <taxon>Hexapoda</taxon>
        <taxon>Insecta</taxon>
        <taxon>Pterygota</taxon>
        <taxon>Neoptera</taxon>
        <taxon>Endopterygota</taxon>
        <taxon>Hymenoptera</taxon>
        <taxon>Apocrita</taxon>
        <taxon>Ichneumonoidea</taxon>
        <taxon>Braconidae</taxon>
        <taxon>Microgastrinae</taxon>
        <taxon>Glyptapanteles</taxon>
    </lineage>
</organism>
<dbReference type="EMBL" id="EF710649">
    <property type="protein sequence ID" value="ACE75260.1"/>
    <property type="molecule type" value="Genomic_DNA"/>
</dbReference>
<accession>B7S8N5</accession>
<reference evidence="2" key="1">
    <citation type="submission" date="2007-06" db="EMBL/GenBank/DDBJ databases">
        <title>Bracovirus Evolution: Comparative Genomics of Multiple Viral and Proviral Genomes.</title>
        <authorList>
            <person name="Desjardins C.A."/>
            <person name="Gundersen-Rindal D.E."/>
            <person name="Hostetler J.B."/>
            <person name="Tallon L.J."/>
            <person name="Utterback T.R."/>
            <person name="Fuester R.W."/>
            <person name="Schatz M.C."/>
            <person name="Pedroni M.J."/>
            <person name="Fadrosh D.W."/>
            <person name="Haas B.J."/>
            <person name="Toms B.S."/>
            <person name="Chen D."/>
            <person name="Nene V."/>
        </authorList>
    </citation>
    <scope>NUCLEOTIDE SEQUENCE</scope>
</reference>
<keyword evidence="1" id="KW-0175">Coiled coil</keyword>
<evidence type="ECO:0000313" key="2">
    <source>
        <dbReference type="EMBL" id="ACE75260.1"/>
    </source>
</evidence>
<feature type="coiled-coil region" evidence="1">
    <location>
        <begin position="66"/>
        <end position="93"/>
    </location>
</feature>